<evidence type="ECO:0000313" key="4">
    <source>
        <dbReference type="Proteomes" id="UP000480556"/>
    </source>
</evidence>
<keyword evidence="3" id="KW-1185">Reference proteome</keyword>
<dbReference type="EMBL" id="CP045650">
    <property type="protein sequence ID" value="QGA10050.1"/>
    <property type="molecule type" value="Genomic_DNA"/>
</dbReference>
<gene>
    <name evidence="2" type="ORF">GFH30_00940</name>
    <name evidence="1" type="ORF">GHJ48_06000</name>
</gene>
<evidence type="ECO:0000313" key="1">
    <source>
        <dbReference type="EMBL" id="MQW91953.1"/>
    </source>
</evidence>
<evidence type="ECO:0000313" key="2">
    <source>
        <dbReference type="EMBL" id="QGA10050.1"/>
    </source>
</evidence>
<dbReference type="RefSeq" id="WP_153370303.1">
    <property type="nucleotide sequence ID" value="NZ_CP045650.1"/>
</dbReference>
<reference evidence="3 4" key="1">
    <citation type="submission" date="2019-10" db="EMBL/GenBank/DDBJ databases">
        <authorList>
            <person name="Dong K."/>
        </authorList>
    </citation>
    <scope>NUCLEOTIDE SEQUENCE [LARGE SCALE GENOMIC DNA]</scope>
    <source>
        <strain evidence="3">dk386</strain>
        <strain evidence="2">Dk386</strain>
        <strain evidence="1">Dk771</strain>
        <strain evidence="4">dk771</strain>
    </source>
</reference>
<evidence type="ECO:0000313" key="3">
    <source>
        <dbReference type="Proteomes" id="UP000327478"/>
    </source>
</evidence>
<dbReference type="AlphaFoldDB" id="A0A5Q0P0S2"/>
<dbReference type="Proteomes" id="UP000327478">
    <property type="component" value="Chromosome"/>
</dbReference>
<proteinExistence type="predicted"/>
<organism evidence="1 4">
    <name type="scientific">Acinetobacter wanghuae</name>
    <dbReference type="NCBI Taxonomy" id="2662362"/>
    <lineage>
        <taxon>Bacteria</taxon>
        <taxon>Pseudomonadati</taxon>
        <taxon>Pseudomonadota</taxon>
        <taxon>Gammaproteobacteria</taxon>
        <taxon>Moraxellales</taxon>
        <taxon>Moraxellaceae</taxon>
        <taxon>Acinetobacter</taxon>
    </lineage>
</organism>
<name>A0A5Q0P0S2_9GAMM</name>
<dbReference type="Proteomes" id="UP000480556">
    <property type="component" value="Unassembled WGS sequence"/>
</dbReference>
<accession>A0A5Q0P0S2</accession>
<dbReference type="EMBL" id="WITK01000006">
    <property type="protein sequence ID" value="MQW91953.1"/>
    <property type="molecule type" value="Genomic_DNA"/>
</dbReference>
<sequence>MANTKVVAFRPLDCDDMERSIQLCNGIEYLIDEFLRQTNGKESRQLLNSEYQHHLLKIADHLEELIHRLTYLADKNNKEFYFSHLYSILKSLNCMPNTLIITAFYLDPTREFKRLVNRNTFNFEVGQIVKKIKFIKSVLQSLYVGRKSGIKLISKM</sequence>
<protein>
    <submittedName>
        <fullName evidence="1">Uncharacterized protein</fullName>
    </submittedName>
</protein>